<dbReference type="Proteomes" id="UP000181936">
    <property type="component" value="Chromosome"/>
</dbReference>
<name>A0A1L3MST6_9BACI</name>
<accession>A0A1L3MST6</accession>
<dbReference type="InterPro" id="IPR025236">
    <property type="entry name" value="SR1P"/>
</dbReference>
<organism evidence="1 2">
    <name type="scientific">Bacillus weihaiensis</name>
    <dbReference type="NCBI Taxonomy" id="1547283"/>
    <lineage>
        <taxon>Bacteria</taxon>
        <taxon>Bacillati</taxon>
        <taxon>Bacillota</taxon>
        <taxon>Bacilli</taxon>
        <taxon>Bacillales</taxon>
        <taxon>Bacillaceae</taxon>
        <taxon>Bacillus</taxon>
    </lineage>
</organism>
<evidence type="ECO:0000313" key="2">
    <source>
        <dbReference type="Proteomes" id="UP000181936"/>
    </source>
</evidence>
<gene>
    <name evidence="1" type="ORF">A9C19_11950</name>
</gene>
<keyword evidence="2" id="KW-1185">Reference proteome</keyword>
<proteinExistence type="predicted"/>
<dbReference type="EMBL" id="CP016020">
    <property type="protein sequence ID" value="APH05405.1"/>
    <property type="molecule type" value="Genomic_DNA"/>
</dbReference>
<dbReference type="RefSeq" id="WP_072580197.1">
    <property type="nucleotide sequence ID" value="NZ_CP016020.1"/>
</dbReference>
<dbReference type="OrthoDB" id="2971595at2"/>
<protein>
    <submittedName>
        <fullName evidence="1">Phosphoesterase</fullName>
    </submittedName>
</protein>
<dbReference type="KEGG" id="bwh:A9C19_11950"/>
<reference evidence="1 2" key="1">
    <citation type="journal article" date="2016" name="Sci. Rep.">
        <title>Complete genome sequence and transcriptomic analysis of a novel marine strain Bacillus weihaiensis reveals the mechanism of brown algae degradation.</title>
        <authorList>
            <person name="Zhu Y."/>
            <person name="Chen P."/>
            <person name="Bao Y."/>
            <person name="Men Y."/>
            <person name="Zeng Y."/>
            <person name="Yang J."/>
            <person name="Sun J."/>
            <person name="Sun Y."/>
        </authorList>
    </citation>
    <scope>NUCLEOTIDE SEQUENCE [LARGE SCALE GENOMIC DNA]</scope>
    <source>
        <strain evidence="1 2">Alg07</strain>
    </source>
</reference>
<sequence length="46" mass="5084">MGTIICQHCNSTIGHIEGEKVTTLYGQCNHHNCGDQKQSRVSVKVK</sequence>
<evidence type="ECO:0000313" key="1">
    <source>
        <dbReference type="EMBL" id="APH05405.1"/>
    </source>
</evidence>
<dbReference type="AlphaFoldDB" id="A0A1L3MST6"/>
<dbReference type="Pfam" id="PF13790">
    <property type="entry name" value="SR1P"/>
    <property type="match status" value="1"/>
</dbReference>